<feature type="non-terminal residue" evidence="2">
    <location>
        <position position="114"/>
    </location>
</feature>
<sequence length="114" mass="12693">VHAIPHAPAKEPSPPIGTTQSSTSEKEILYFKDTHKHPQLPYVEDYVATTSLPEANELVRAAVERERKVHARFDEAMQSESIRTPFSLHDHTAAIIRTVPALEPPPTDKYRGGS</sequence>
<dbReference type="EMBL" id="KQ246066">
    <property type="protein sequence ID" value="KNC73112.1"/>
    <property type="molecule type" value="Genomic_DNA"/>
</dbReference>
<evidence type="ECO:0000256" key="1">
    <source>
        <dbReference type="SAM" id="MobiDB-lite"/>
    </source>
</evidence>
<evidence type="ECO:0000313" key="2">
    <source>
        <dbReference type="EMBL" id="KNC73112.1"/>
    </source>
</evidence>
<reference evidence="2 3" key="1">
    <citation type="submission" date="2011-02" db="EMBL/GenBank/DDBJ databases">
        <title>The Genome Sequence of Sphaeroforma arctica JP610.</title>
        <authorList>
            <consortium name="The Broad Institute Genome Sequencing Platform"/>
            <person name="Russ C."/>
            <person name="Cuomo C."/>
            <person name="Young S.K."/>
            <person name="Zeng Q."/>
            <person name="Gargeya S."/>
            <person name="Alvarado L."/>
            <person name="Berlin A."/>
            <person name="Chapman S.B."/>
            <person name="Chen Z."/>
            <person name="Freedman E."/>
            <person name="Gellesch M."/>
            <person name="Goldberg J."/>
            <person name="Griggs A."/>
            <person name="Gujja S."/>
            <person name="Heilman E."/>
            <person name="Heiman D."/>
            <person name="Howarth C."/>
            <person name="Mehta T."/>
            <person name="Neiman D."/>
            <person name="Pearson M."/>
            <person name="Roberts A."/>
            <person name="Saif S."/>
            <person name="Shea T."/>
            <person name="Shenoy N."/>
            <person name="Sisk P."/>
            <person name="Stolte C."/>
            <person name="Sykes S."/>
            <person name="White J."/>
            <person name="Yandava C."/>
            <person name="Burger G."/>
            <person name="Gray M.W."/>
            <person name="Holland P.W.H."/>
            <person name="King N."/>
            <person name="Lang F.B.F."/>
            <person name="Roger A.J."/>
            <person name="Ruiz-Trillo I."/>
            <person name="Haas B."/>
            <person name="Nusbaum C."/>
            <person name="Birren B."/>
        </authorList>
    </citation>
    <scope>NUCLEOTIDE SEQUENCE [LARGE SCALE GENOMIC DNA]</scope>
    <source>
        <strain evidence="2 3">JP610</strain>
    </source>
</reference>
<dbReference type="AlphaFoldDB" id="A0A0L0F8S7"/>
<dbReference type="GeneID" id="25914832"/>
<keyword evidence="3" id="KW-1185">Reference proteome</keyword>
<organism evidence="2 3">
    <name type="scientific">Sphaeroforma arctica JP610</name>
    <dbReference type="NCBI Taxonomy" id="667725"/>
    <lineage>
        <taxon>Eukaryota</taxon>
        <taxon>Ichthyosporea</taxon>
        <taxon>Ichthyophonida</taxon>
        <taxon>Sphaeroforma</taxon>
    </lineage>
</organism>
<feature type="region of interest" description="Disordered" evidence="1">
    <location>
        <begin position="1"/>
        <end position="25"/>
    </location>
</feature>
<evidence type="ECO:0000313" key="3">
    <source>
        <dbReference type="Proteomes" id="UP000054560"/>
    </source>
</evidence>
<feature type="non-terminal residue" evidence="2">
    <location>
        <position position="1"/>
    </location>
</feature>
<dbReference type="RefSeq" id="XP_014147014.1">
    <property type="nucleotide sequence ID" value="XM_014291539.1"/>
</dbReference>
<name>A0A0L0F8S7_9EUKA</name>
<protein>
    <submittedName>
        <fullName evidence="2">Uncharacterized protein</fullName>
    </submittedName>
</protein>
<dbReference type="Proteomes" id="UP000054560">
    <property type="component" value="Unassembled WGS sequence"/>
</dbReference>
<proteinExistence type="predicted"/>
<gene>
    <name evidence="2" type="ORF">SARC_14328</name>
</gene>
<accession>A0A0L0F8S7</accession>